<keyword evidence="1" id="KW-0805">Transcription regulation</keyword>
<proteinExistence type="predicted"/>
<evidence type="ECO:0000256" key="4">
    <source>
        <dbReference type="PROSITE-ProRule" id="PRU01091"/>
    </source>
</evidence>
<dbReference type="InterPro" id="IPR036388">
    <property type="entry name" value="WH-like_DNA-bd_sf"/>
</dbReference>
<organism evidence="6 7">
    <name type="scientific">Enterococcus rotai</name>
    <dbReference type="NCBI Taxonomy" id="118060"/>
    <lineage>
        <taxon>Bacteria</taxon>
        <taxon>Bacillati</taxon>
        <taxon>Bacillota</taxon>
        <taxon>Bacilli</taxon>
        <taxon>Lactobacillales</taxon>
        <taxon>Enterococcaceae</taxon>
        <taxon>Enterococcus</taxon>
    </lineage>
</organism>
<name>A0A0U2WY39_9ENTE</name>
<dbReference type="SUPFAM" id="SSF46894">
    <property type="entry name" value="C-terminal effector domain of the bipartite response regulators"/>
    <property type="match status" value="1"/>
</dbReference>
<dbReference type="STRING" id="118060.ATZ35_07205"/>
<dbReference type="Pfam" id="PF00486">
    <property type="entry name" value="Trans_reg_C"/>
    <property type="match status" value="1"/>
</dbReference>
<dbReference type="Gene3D" id="1.10.10.10">
    <property type="entry name" value="Winged helix-like DNA-binding domain superfamily/Winged helix DNA-binding domain"/>
    <property type="match status" value="1"/>
</dbReference>
<dbReference type="SMART" id="SM00862">
    <property type="entry name" value="Trans_reg_C"/>
    <property type="match status" value="1"/>
</dbReference>
<evidence type="ECO:0000256" key="3">
    <source>
        <dbReference type="ARBA" id="ARBA00023163"/>
    </source>
</evidence>
<dbReference type="InterPro" id="IPR016032">
    <property type="entry name" value="Sig_transdc_resp-reg_C-effctor"/>
</dbReference>
<gene>
    <name evidence="6" type="ORF">ATZ35_07205</name>
</gene>
<dbReference type="GO" id="GO:0003677">
    <property type="term" value="F:DNA binding"/>
    <property type="evidence" value="ECO:0007669"/>
    <property type="project" value="UniProtKB-UniRule"/>
</dbReference>
<accession>A0A0U2WY39</accession>
<dbReference type="AlphaFoldDB" id="A0A0U2WY39"/>
<dbReference type="RefSeq" id="WP_208930159.1">
    <property type="nucleotide sequence ID" value="NZ_CP013655.1"/>
</dbReference>
<evidence type="ECO:0000259" key="5">
    <source>
        <dbReference type="PROSITE" id="PS51755"/>
    </source>
</evidence>
<feature type="DNA-binding region" description="OmpR/PhoB-type" evidence="4">
    <location>
        <begin position="136"/>
        <end position="240"/>
    </location>
</feature>
<dbReference type="InterPro" id="IPR001867">
    <property type="entry name" value="OmpR/PhoB-type_DNA-bd"/>
</dbReference>
<reference evidence="7" key="1">
    <citation type="submission" date="2015-12" db="EMBL/GenBank/DDBJ databases">
        <authorList>
            <person name="Lauer A."/>
            <person name="Humrighouse B."/>
            <person name="Loparev V."/>
            <person name="Shewmaker P.L."/>
            <person name="Whitney A.M."/>
            <person name="McLaughlin R.W."/>
        </authorList>
    </citation>
    <scope>NUCLEOTIDE SEQUENCE [LARGE SCALE GENOMIC DNA]</scope>
    <source>
        <strain evidence="7">LMG 26678</strain>
    </source>
</reference>
<keyword evidence="7" id="KW-1185">Reference proteome</keyword>
<dbReference type="KEGG" id="erx:ATZ35_07205"/>
<keyword evidence="2 4" id="KW-0238">DNA-binding</keyword>
<evidence type="ECO:0000313" key="7">
    <source>
        <dbReference type="Proteomes" id="UP000067523"/>
    </source>
</evidence>
<dbReference type="EMBL" id="CP013655">
    <property type="protein sequence ID" value="ALS36954.1"/>
    <property type="molecule type" value="Genomic_DNA"/>
</dbReference>
<evidence type="ECO:0000313" key="6">
    <source>
        <dbReference type="EMBL" id="ALS36954.1"/>
    </source>
</evidence>
<feature type="domain" description="OmpR/PhoB-type" evidence="5">
    <location>
        <begin position="136"/>
        <end position="240"/>
    </location>
</feature>
<keyword evidence="3" id="KW-0804">Transcription</keyword>
<evidence type="ECO:0000256" key="2">
    <source>
        <dbReference type="ARBA" id="ARBA00023125"/>
    </source>
</evidence>
<dbReference type="GO" id="GO:0000160">
    <property type="term" value="P:phosphorelay signal transduction system"/>
    <property type="evidence" value="ECO:0007669"/>
    <property type="project" value="InterPro"/>
</dbReference>
<protein>
    <recommendedName>
        <fullName evidence="5">OmpR/PhoB-type domain-containing protein</fullName>
    </recommendedName>
</protein>
<dbReference type="Proteomes" id="UP000067523">
    <property type="component" value="Chromosome"/>
</dbReference>
<sequence>MYRIGILASTMTPSPDVYKAFEKINCQLDHLKEVPNFEKLHTYDGLLIEEVHEGAISSVCSTILQIKQQTNVYIWVLSGKSTLINRQVYLQLGVDGNFDQESFPEELLLYLKNFLSRQDEQRKTQRAVVGGKKNANQISTIGEKLEMDPTNHSLIVFIGEKEVEVELTRLEYRLLELLYSYPGKAFNYQEIHENLWNSPYKEENYRVANIVFHVRKKLERHDVGSEFIKTVRSKGYMIKLENIKKTSKK</sequence>
<dbReference type="GO" id="GO:0006355">
    <property type="term" value="P:regulation of DNA-templated transcription"/>
    <property type="evidence" value="ECO:0007669"/>
    <property type="project" value="InterPro"/>
</dbReference>
<dbReference type="PROSITE" id="PS51755">
    <property type="entry name" value="OMPR_PHOB"/>
    <property type="match status" value="1"/>
</dbReference>
<evidence type="ECO:0000256" key="1">
    <source>
        <dbReference type="ARBA" id="ARBA00023015"/>
    </source>
</evidence>